<sequence length="178" mass="20071">MHQQFLNTPMDNCDPQMYLGQGRFSNLSHQLKAHTTTAAVTLTDLEEATRLRMFQPGFCPAPHVSSNNSCIQRRQPVDTSGLKCPIVMMNNPFQRQTDRDRTAGAVDVAGDPARETSYCQQDPAKDMSYCQQDPARDTSYSQQGPARDMSYCQQDPAKETSYCQQDPARETSYCHAEY</sequence>
<evidence type="ECO:0000313" key="3">
    <source>
        <dbReference type="Proteomes" id="UP000678393"/>
    </source>
</evidence>
<dbReference type="Proteomes" id="UP000678393">
    <property type="component" value="Unassembled WGS sequence"/>
</dbReference>
<name>A0A8S3Z2V3_9EUPU</name>
<accession>A0A8S3Z2V3</accession>
<dbReference type="AlphaFoldDB" id="A0A8S3Z2V3"/>
<protein>
    <submittedName>
        <fullName evidence="2">Uncharacterized protein</fullName>
    </submittedName>
</protein>
<comment type="caution">
    <text evidence="2">The sequence shown here is derived from an EMBL/GenBank/DDBJ whole genome shotgun (WGS) entry which is preliminary data.</text>
</comment>
<keyword evidence="3" id="KW-1185">Reference proteome</keyword>
<dbReference type="EMBL" id="CAJHNH020001335">
    <property type="protein sequence ID" value="CAG5122648.1"/>
    <property type="molecule type" value="Genomic_DNA"/>
</dbReference>
<gene>
    <name evidence="2" type="ORF">CUNI_LOCUS8206</name>
</gene>
<proteinExistence type="predicted"/>
<evidence type="ECO:0000313" key="2">
    <source>
        <dbReference type="EMBL" id="CAG5122648.1"/>
    </source>
</evidence>
<organism evidence="2 3">
    <name type="scientific">Candidula unifasciata</name>
    <dbReference type="NCBI Taxonomy" id="100452"/>
    <lineage>
        <taxon>Eukaryota</taxon>
        <taxon>Metazoa</taxon>
        <taxon>Spiralia</taxon>
        <taxon>Lophotrochozoa</taxon>
        <taxon>Mollusca</taxon>
        <taxon>Gastropoda</taxon>
        <taxon>Heterobranchia</taxon>
        <taxon>Euthyneura</taxon>
        <taxon>Panpulmonata</taxon>
        <taxon>Eupulmonata</taxon>
        <taxon>Stylommatophora</taxon>
        <taxon>Helicina</taxon>
        <taxon>Helicoidea</taxon>
        <taxon>Geomitridae</taxon>
        <taxon>Candidula</taxon>
    </lineage>
</organism>
<evidence type="ECO:0000256" key="1">
    <source>
        <dbReference type="SAM" id="MobiDB-lite"/>
    </source>
</evidence>
<feature type="region of interest" description="Disordered" evidence="1">
    <location>
        <begin position="113"/>
        <end position="178"/>
    </location>
</feature>
<reference evidence="2" key="1">
    <citation type="submission" date="2021-04" db="EMBL/GenBank/DDBJ databases">
        <authorList>
            <consortium name="Molecular Ecology Group"/>
        </authorList>
    </citation>
    <scope>NUCLEOTIDE SEQUENCE</scope>
</reference>